<dbReference type="PANTHER" id="PTHR33121">
    <property type="entry name" value="CYCLIC DI-GMP PHOSPHODIESTERASE PDEF"/>
    <property type="match status" value="1"/>
</dbReference>
<dbReference type="PROSITE" id="PS50887">
    <property type="entry name" value="GGDEF"/>
    <property type="match status" value="1"/>
</dbReference>
<dbReference type="PROSITE" id="PS50883">
    <property type="entry name" value="EAL"/>
    <property type="match status" value="1"/>
</dbReference>
<evidence type="ECO:0000259" key="3">
    <source>
        <dbReference type="PROSITE" id="PS50883"/>
    </source>
</evidence>
<dbReference type="InterPro" id="IPR050706">
    <property type="entry name" value="Cyclic-di-GMP_PDE-like"/>
</dbReference>
<feature type="domain" description="EAL" evidence="3">
    <location>
        <begin position="439"/>
        <end position="690"/>
    </location>
</feature>
<name>A0A378KRX7_9GAMM</name>
<dbReference type="SMART" id="SM00052">
    <property type="entry name" value="EAL"/>
    <property type="match status" value="1"/>
</dbReference>
<dbReference type="CDD" id="cd06225">
    <property type="entry name" value="HAMP"/>
    <property type="match status" value="1"/>
</dbReference>
<dbReference type="RefSeq" id="WP_058475157.1">
    <property type="nucleotide sequence ID" value="NZ_CAAAIL010000003.1"/>
</dbReference>
<dbReference type="Gene3D" id="6.10.340.10">
    <property type="match status" value="1"/>
</dbReference>
<dbReference type="PANTHER" id="PTHR33121:SF71">
    <property type="entry name" value="OXYGEN SENSOR PROTEIN DOSP"/>
    <property type="match status" value="1"/>
</dbReference>
<feature type="transmembrane region" description="Helical" evidence="2">
    <location>
        <begin position="172"/>
        <end position="192"/>
    </location>
</feature>
<reference evidence="7 9" key="2">
    <citation type="submission" date="2018-06" db="EMBL/GenBank/DDBJ databases">
        <authorList>
            <consortium name="Pathogen Informatics"/>
            <person name="Doyle S."/>
        </authorList>
    </citation>
    <scope>NUCLEOTIDE SEQUENCE [LARGE SCALE GENOMIC DNA]</scope>
    <source>
        <strain evidence="7 9">NCTC12376</strain>
    </source>
</reference>
<dbReference type="SUPFAM" id="SSF158472">
    <property type="entry name" value="HAMP domain-like"/>
    <property type="match status" value="1"/>
</dbReference>
<dbReference type="InterPro" id="IPR035919">
    <property type="entry name" value="EAL_sf"/>
</dbReference>
<evidence type="ECO:0000259" key="5">
    <source>
        <dbReference type="PROSITE" id="PS50887"/>
    </source>
</evidence>
<dbReference type="SMART" id="SM00304">
    <property type="entry name" value="HAMP"/>
    <property type="match status" value="1"/>
</dbReference>
<dbReference type="GO" id="GO:0016020">
    <property type="term" value="C:membrane"/>
    <property type="evidence" value="ECO:0007669"/>
    <property type="project" value="InterPro"/>
</dbReference>
<dbReference type="SUPFAM" id="SSF55073">
    <property type="entry name" value="Nucleotide cyclase"/>
    <property type="match status" value="1"/>
</dbReference>
<keyword evidence="7" id="KW-0378">Hydrolase</keyword>
<dbReference type="GO" id="GO:0007165">
    <property type="term" value="P:signal transduction"/>
    <property type="evidence" value="ECO:0007669"/>
    <property type="project" value="InterPro"/>
</dbReference>
<dbReference type="Gene3D" id="3.30.70.270">
    <property type="match status" value="1"/>
</dbReference>
<organism evidence="7 9">
    <name type="scientific">Legionella quateirensis</name>
    <dbReference type="NCBI Taxonomy" id="45072"/>
    <lineage>
        <taxon>Bacteria</taxon>
        <taxon>Pseudomonadati</taxon>
        <taxon>Pseudomonadota</taxon>
        <taxon>Gammaproteobacteria</taxon>
        <taxon>Legionellales</taxon>
        <taxon>Legionellaceae</taxon>
        <taxon>Legionella</taxon>
    </lineage>
</organism>
<dbReference type="Proteomes" id="UP000054639">
    <property type="component" value="Unassembled WGS sequence"/>
</dbReference>
<proteinExistence type="predicted"/>
<dbReference type="NCBIfam" id="TIGR00254">
    <property type="entry name" value="GGDEF"/>
    <property type="match status" value="1"/>
</dbReference>
<protein>
    <submittedName>
        <fullName evidence="7">Inner membrane protein PLUS sensory box protein LssE</fullName>
        <ecNumber evidence="7">3.1.4.52</ecNumber>
    </submittedName>
    <submittedName>
        <fullName evidence="6">Inner membrane protein/sensory box protein LssE</fullName>
    </submittedName>
</protein>
<dbReference type="EC" id="3.1.4.52" evidence="7"/>
<evidence type="ECO:0000313" key="7">
    <source>
        <dbReference type="EMBL" id="STY17333.1"/>
    </source>
</evidence>
<dbReference type="PROSITE" id="PS50885">
    <property type="entry name" value="HAMP"/>
    <property type="match status" value="1"/>
</dbReference>
<feature type="coiled-coil region" evidence="1">
    <location>
        <begin position="418"/>
        <end position="452"/>
    </location>
</feature>
<sequence length="692" mass="79500">MKIKTMLQLFFLLFVLISASLVSLVVVQKNNLERMIIKGMLANEIVRVVNQREKIINNYINDHQTEQIILLQLMYEITTKLLQSDAFDTPEEQAVLEGMREDNVAINKLLTELIIFEQENQSEIKGHADNQPLLNKFKSSLNKISESIMAEAYRLSEINRKNIKKTMEKVDLIVICSVLTLIVLGFLVLIFLRRKIYTPLSKLNEGIKVIGEGDLDYKIEAHRNDEVSLLIKSFNEMAHNLKDRTIEQQHIRNKLEKSNRANVYIAQHDSLTNLPNKIMAKIFLYNAIKHANNTNSMVAVIDLDLDNFKRINNTIGHLKADLLIKKVGRRLQKVTRTNIDLVARFGGNAFYIIVPLIKTKDEVTAATEKIRKTITKPLSIDKKEFYLTASIGISLYPFDGVEVNTLLEQADFAMYQAKNAGRNNIQFALQELRDLEKKKGEMEVEMHHAIENNQFILYYQPIVSTKTHNIVGVEALIRWINDKGDMINPEEFVPIAERSDLIISMGEWVLKTASKQFKEWQHYGLQTMAINISVHQLSDHLLELTKNILKQLELAEGSLIFEITETVLMQQTDVMLRFNKILTEMGVRVSIDDFGTGYSSFTYLNKFNISNLKLDVSFIKDVNNDKRKAAIVKAILQMAHTLNIKTIAEGIETKAEFEFLKENECDECQGFYFSKPLPPHELEKLLQRNVPD</sequence>
<keyword evidence="2" id="KW-0812">Transmembrane</keyword>
<evidence type="ECO:0000256" key="2">
    <source>
        <dbReference type="SAM" id="Phobius"/>
    </source>
</evidence>
<dbReference type="CDD" id="cd01949">
    <property type="entry name" value="GGDEF"/>
    <property type="match status" value="1"/>
</dbReference>
<dbReference type="InterPro" id="IPR000160">
    <property type="entry name" value="GGDEF_dom"/>
</dbReference>
<dbReference type="Pfam" id="PF00672">
    <property type="entry name" value="HAMP"/>
    <property type="match status" value="1"/>
</dbReference>
<evidence type="ECO:0000313" key="6">
    <source>
        <dbReference type="EMBL" id="KTD43678.1"/>
    </source>
</evidence>
<dbReference type="Pfam" id="PF00990">
    <property type="entry name" value="GGDEF"/>
    <property type="match status" value="1"/>
</dbReference>
<dbReference type="Pfam" id="PF00563">
    <property type="entry name" value="EAL"/>
    <property type="match status" value="1"/>
</dbReference>
<feature type="domain" description="HAMP" evidence="4">
    <location>
        <begin position="194"/>
        <end position="246"/>
    </location>
</feature>
<dbReference type="SMART" id="SM00267">
    <property type="entry name" value="GGDEF"/>
    <property type="match status" value="1"/>
</dbReference>
<keyword evidence="2" id="KW-1133">Transmembrane helix</keyword>
<dbReference type="Gene3D" id="3.20.20.450">
    <property type="entry name" value="EAL domain"/>
    <property type="match status" value="1"/>
</dbReference>
<gene>
    <name evidence="7" type="primary">gmr_4</name>
    <name evidence="6" type="ORF">Lqua_3032</name>
    <name evidence="7" type="ORF">NCTC12376_01130</name>
</gene>
<dbReference type="CDD" id="cd01948">
    <property type="entry name" value="EAL"/>
    <property type="match status" value="1"/>
</dbReference>
<keyword evidence="2" id="KW-0472">Membrane</keyword>
<dbReference type="InterPro" id="IPR043128">
    <property type="entry name" value="Rev_trsase/Diguanyl_cyclase"/>
</dbReference>
<dbReference type="InterPro" id="IPR003660">
    <property type="entry name" value="HAMP_dom"/>
</dbReference>
<dbReference type="InterPro" id="IPR029787">
    <property type="entry name" value="Nucleotide_cyclase"/>
</dbReference>
<dbReference type="Proteomes" id="UP000254230">
    <property type="component" value="Unassembled WGS sequence"/>
</dbReference>
<evidence type="ECO:0000313" key="9">
    <source>
        <dbReference type="Proteomes" id="UP000254230"/>
    </source>
</evidence>
<accession>A0A378KRX7</accession>
<dbReference type="SUPFAM" id="SSF141868">
    <property type="entry name" value="EAL domain-like"/>
    <property type="match status" value="1"/>
</dbReference>
<feature type="domain" description="GGDEF" evidence="5">
    <location>
        <begin position="296"/>
        <end position="430"/>
    </location>
</feature>
<dbReference type="EMBL" id="UGOW01000001">
    <property type="protein sequence ID" value="STY17333.1"/>
    <property type="molecule type" value="Genomic_DNA"/>
</dbReference>
<dbReference type="EMBL" id="LNYR01000046">
    <property type="protein sequence ID" value="KTD43678.1"/>
    <property type="molecule type" value="Genomic_DNA"/>
</dbReference>
<dbReference type="GO" id="GO:0071111">
    <property type="term" value="F:cyclic-guanylate-specific phosphodiesterase activity"/>
    <property type="evidence" value="ECO:0007669"/>
    <property type="project" value="UniProtKB-EC"/>
</dbReference>
<dbReference type="OrthoDB" id="9804951at2"/>
<dbReference type="STRING" id="45072.Lqua_3032"/>
<keyword evidence="8" id="KW-1185">Reference proteome</keyword>
<dbReference type="AlphaFoldDB" id="A0A378KRX7"/>
<dbReference type="InterPro" id="IPR001633">
    <property type="entry name" value="EAL_dom"/>
</dbReference>
<reference evidence="6 8" key="1">
    <citation type="submission" date="2015-11" db="EMBL/GenBank/DDBJ databases">
        <title>Genomic analysis of 38 Legionella species identifies large and diverse effector repertoires.</title>
        <authorList>
            <person name="Burstein D."/>
            <person name="Amaro F."/>
            <person name="Zusman T."/>
            <person name="Lifshitz Z."/>
            <person name="Cohen O."/>
            <person name="Gilbert J.A."/>
            <person name="Pupko T."/>
            <person name="Shuman H.A."/>
            <person name="Segal G."/>
        </authorList>
    </citation>
    <scope>NUCLEOTIDE SEQUENCE [LARGE SCALE GENOMIC DNA]</scope>
    <source>
        <strain evidence="6 8">ATCC 49507</strain>
    </source>
</reference>
<evidence type="ECO:0000259" key="4">
    <source>
        <dbReference type="PROSITE" id="PS50885"/>
    </source>
</evidence>
<evidence type="ECO:0000256" key="1">
    <source>
        <dbReference type="SAM" id="Coils"/>
    </source>
</evidence>
<evidence type="ECO:0000313" key="8">
    <source>
        <dbReference type="Proteomes" id="UP000054639"/>
    </source>
</evidence>
<keyword evidence="1" id="KW-0175">Coiled coil</keyword>